<dbReference type="InterPro" id="IPR050222">
    <property type="entry name" value="MATE_MdtK"/>
</dbReference>
<evidence type="ECO:0000256" key="4">
    <source>
        <dbReference type="ARBA" id="ARBA00020268"/>
    </source>
</evidence>
<keyword evidence="10" id="KW-0406">Ion transport</keyword>
<keyword evidence="8" id="KW-0812">Transmembrane</keyword>
<dbReference type="GO" id="GO:0042910">
    <property type="term" value="F:xenobiotic transmembrane transporter activity"/>
    <property type="evidence" value="ECO:0007669"/>
    <property type="project" value="InterPro"/>
</dbReference>
<reference evidence="13" key="2">
    <citation type="journal article" date="2015" name="Genome Announc.">
        <title>Draft Genome Sequence of Filamentous Marine Cyanobacterium Lyngbya confervoides Strain BDU141951.</title>
        <authorList>
            <person name="Chandrababunaidu M.M."/>
            <person name="Sen D."/>
            <person name="Tripathy S."/>
        </authorList>
    </citation>
    <scope>NUCLEOTIDE SEQUENCE</scope>
    <source>
        <strain evidence="13">BDU141951</strain>
    </source>
</reference>
<keyword evidence="9" id="KW-1133">Transmembrane helix</keyword>
<comment type="caution">
    <text evidence="13">The sequence shown here is derived from an EMBL/GenBank/DDBJ whole genome shotgun (WGS) entry which is preliminary data.</text>
</comment>
<name>A0A0C1Y4Z5_9CYAN</name>
<evidence type="ECO:0000256" key="9">
    <source>
        <dbReference type="ARBA" id="ARBA00022989"/>
    </source>
</evidence>
<organism evidence="13">
    <name type="scientific">Lyngbya confervoides BDU141951</name>
    <dbReference type="NCBI Taxonomy" id="1574623"/>
    <lineage>
        <taxon>Bacteria</taxon>
        <taxon>Bacillati</taxon>
        <taxon>Cyanobacteriota</taxon>
        <taxon>Cyanophyceae</taxon>
        <taxon>Oscillatoriophycideae</taxon>
        <taxon>Oscillatoriales</taxon>
        <taxon>Microcoleaceae</taxon>
        <taxon>Lyngbya</taxon>
    </lineage>
</organism>
<evidence type="ECO:0000256" key="6">
    <source>
        <dbReference type="ARBA" id="ARBA00022449"/>
    </source>
</evidence>
<dbReference type="CDD" id="cd13131">
    <property type="entry name" value="MATE_NorM_like"/>
    <property type="match status" value="1"/>
</dbReference>
<evidence type="ECO:0000313" key="13">
    <source>
        <dbReference type="EMBL" id="NEV68533.1"/>
    </source>
</evidence>
<evidence type="ECO:0000256" key="12">
    <source>
        <dbReference type="ARBA" id="ARBA00031636"/>
    </source>
</evidence>
<evidence type="ECO:0000256" key="5">
    <source>
        <dbReference type="ARBA" id="ARBA00022448"/>
    </source>
</evidence>
<dbReference type="Pfam" id="PF01554">
    <property type="entry name" value="MatE"/>
    <property type="match status" value="2"/>
</dbReference>
<comment type="subcellular location">
    <subcellularLocation>
        <location evidence="2">Cell membrane</location>
        <topology evidence="2">Multi-pass membrane protein</topology>
    </subcellularLocation>
</comment>
<evidence type="ECO:0000256" key="11">
    <source>
        <dbReference type="ARBA" id="ARBA00023136"/>
    </source>
</evidence>
<evidence type="ECO:0000256" key="8">
    <source>
        <dbReference type="ARBA" id="ARBA00022692"/>
    </source>
</evidence>
<proteinExistence type="inferred from homology"/>
<keyword evidence="7" id="KW-1003">Cell membrane</keyword>
<protein>
    <recommendedName>
        <fullName evidence="4">Probable multidrug resistance protein NorM</fullName>
    </recommendedName>
    <alternativeName>
        <fullName evidence="12">Multidrug-efflux transporter</fullName>
    </alternativeName>
</protein>
<comment type="similarity">
    <text evidence="3">Belongs to the multi antimicrobial extrusion (MATE) (TC 2.A.66.1) family.</text>
</comment>
<evidence type="ECO:0000256" key="7">
    <source>
        <dbReference type="ARBA" id="ARBA00022475"/>
    </source>
</evidence>
<dbReference type="PIRSF" id="PIRSF006603">
    <property type="entry name" value="DinF"/>
    <property type="match status" value="1"/>
</dbReference>
<dbReference type="PANTHER" id="PTHR43298">
    <property type="entry name" value="MULTIDRUG RESISTANCE PROTEIN NORM-RELATED"/>
    <property type="match status" value="1"/>
</dbReference>
<dbReference type="GO" id="GO:0005886">
    <property type="term" value="C:plasma membrane"/>
    <property type="evidence" value="ECO:0007669"/>
    <property type="project" value="UniProtKB-SubCell"/>
</dbReference>
<dbReference type="NCBIfam" id="TIGR00797">
    <property type="entry name" value="matE"/>
    <property type="match status" value="1"/>
</dbReference>
<dbReference type="InterPro" id="IPR048279">
    <property type="entry name" value="MdtK-like"/>
</dbReference>
<dbReference type="GO" id="GO:0006811">
    <property type="term" value="P:monoatomic ion transport"/>
    <property type="evidence" value="ECO:0007669"/>
    <property type="project" value="UniProtKB-KW"/>
</dbReference>
<keyword evidence="6" id="KW-0050">Antiport</keyword>
<evidence type="ECO:0000256" key="10">
    <source>
        <dbReference type="ARBA" id="ARBA00023065"/>
    </source>
</evidence>
<dbReference type="PANTHER" id="PTHR43298:SF2">
    <property type="entry name" value="FMN_FAD EXPORTER YEEO-RELATED"/>
    <property type="match status" value="1"/>
</dbReference>
<keyword evidence="5" id="KW-0813">Transport</keyword>
<sequence length="455" mass="48750">MKAFVLSSETRVEIREFLNLALPLASAQVAQALTGFVDTLMMGRLGQASLAAGGLAVMIFMATLMTGIGIVSSVSPLAAQAFGAQEPRQVGQVTRQGLWLALLIALPMMPLMGDLGEMMRSLGQAPEVIALTDEYLSIIRWGLLPALWFAVLRCTVTAIGRTRPIFVMMVSANVLNVLGNYVLAFGKLGFPAMGLAGLAWSSALAHGLMCLGLLGYVAYHRDGCLQPYRLFERVLRLRPATLKQLLVLGLPIGVVTILENGLFTVMTLMVGAIGTHVLAAQQLALQTVVVVFMLPLGMSYAATARVGQWYGRGDWPGVRRAAMVSMSLTVAVMFVFGVVFVLFPTPLISVYLDVHDPANQPVLQAGIAMLTVAGFGQVVDGVQRTANGVLQGLQDTRVPMVLSFVAYWGVGMVAGYWLGFHTPLGGVGIWMGAYLGLAVAAISYICRFRLLLKTR</sequence>
<keyword evidence="11" id="KW-0472">Membrane</keyword>
<reference evidence="13" key="1">
    <citation type="submission" date="2014-11" db="EMBL/GenBank/DDBJ databases">
        <authorList>
            <person name="Malar M.C."/>
            <person name="Sen D."/>
            <person name="Tripathy S."/>
        </authorList>
    </citation>
    <scope>NUCLEOTIDE SEQUENCE</scope>
    <source>
        <strain evidence="13">BDU141951</strain>
    </source>
</reference>
<reference evidence="13" key="3">
    <citation type="submission" date="2020-02" db="EMBL/GenBank/DDBJ databases">
        <authorList>
            <person name="Sarangi A.N."/>
            <person name="Ghosh S."/>
            <person name="Mukherjee M."/>
            <person name="Tripathy S."/>
        </authorList>
    </citation>
    <scope>NUCLEOTIDE SEQUENCE</scope>
    <source>
        <strain evidence="13">BDU141951</strain>
    </source>
</reference>
<evidence type="ECO:0000256" key="2">
    <source>
        <dbReference type="ARBA" id="ARBA00004651"/>
    </source>
</evidence>
<evidence type="ECO:0000256" key="1">
    <source>
        <dbReference type="ARBA" id="ARBA00003408"/>
    </source>
</evidence>
<comment type="function">
    <text evidence="1">Multidrug efflux pump.</text>
</comment>
<accession>A0A0C1Y4Z5</accession>
<gene>
    <name evidence="13" type="ORF">QQ91_015585</name>
</gene>
<dbReference type="AlphaFoldDB" id="A0A0C1Y4Z5"/>
<dbReference type="InterPro" id="IPR002528">
    <property type="entry name" value="MATE_fam"/>
</dbReference>
<dbReference type="EMBL" id="JTHE02000003">
    <property type="protein sequence ID" value="NEV68533.1"/>
    <property type="molecule type" value="Genomic_DNA"/>
</dbReference>
<dbReference type="GO" id="GO:0015297">
    <property type="term" value="F:antiporter activity"/>
    <property type="evidence" value="ECO:0007669"/>
    <property type="project" value="UniProtKB-KW"/>
</dbReference>
<evidence type="ECO:0000256" key="3">
    <source>
        <dbReference type="ARBA" id="ARBA00010199"/>
    </source>
</evidence>